<keyword evidence="6 12" id="KW-0031">Aminopeptidase</keyword>
<evidence type="ECO:0000256" key="7">
    <source>
        <dbReference type="ARBA" id="ARBA00022490"/>
    </source>
</evidence>
<evidence type="ECO:0000256" key="10">
    <source>
        <dbReference type="ARBA" id="ARBA00029605"/>
    </source>
</evidence>
<dbReference type="Proteomes" id="UP000249417">
    <property type="component" value="Unassembled WGS sequence"/>
</dbReference>
<proteinExistence type="inferred from homology"/>
<dbReference type="PRINTS" id="PR00793">
    <property type="entry name" value="PROAMNOPTASE"/>
</dbReference>
<dbReference type="GO" id="GO:0005737">
    <property type="term" value="C:cytoplasm"/>
    <property type="evidence" value="ECO:0007669"/>
    <property type="project" value="UniProtKB-SubCell"/>
</dbReference>
<evidence type="ECO:0000256" key="1">
    <source>
        <dbReference type="ARBA" id="ARBA00001585"/>
    </source>
</evidence>
<dbReference type="EMBL" id="QFQB01000153">
    <property type="protein sequence ID" value="PZQ43463.1"/>
    <property type="molecule type" value="Genomic_DNA"/>
</dbReference>
<dbReference type="PANTHER" id="PTHR43722:SF1">
    <property type="entry name" value="PROLINE IMINOPEPTIDASE"/>
    <property type="match status" value="1"/>
</dbReference>
<evidence type="ECO:0000259" key="11">
    <source>
        <dbReference type="Pfam" id="PF00561"/>
    </source>
</evidence>
<dbReference type="PANTHER" id="PTHR43722">
    <property type="entry name" value="PROLINE IMINOPEPTIDASE"/>
    <property type="match status" value="1"/>
</dbReference>
<dbReference type="SUPFAM" id="SSF53474">
    <property type="entry name" value="alpha/beta-Hydrolases"/>
    <property type="match status" value="1"/>
</dbReference>
<gene>
    <name evidence="12" type="ORF">DI551_12120</name>
</gene>
<keyword evidence="8" id="KW-0645">Protease</keyword>
<sequence length="207" mass="24015">MIQRTDKTRTKDDHGYRRTPVLDLFPEIKPYSSGYLPLEHGHEMYWEQSGNPDGVPMLFVHGGPGGGTSPEQRRFFDPDHYRIILFDQRGAGKSSPHASADYNTRELLVDDIERLRAHLSIERWHVFGGSWGSTLTLSYAAAHPERCLSMILRGIFLLEQEEIDWWLYGIQNIFPEAWEQFSQFIPANERLDLLEAYYKRLNGSDKD</sequence>
<accession>A0A2W5PLN2</accession>
<dbReference type="Gene3D" id="3.40.50.1820">
    <property type="entry name" value="alpha/beta hydrolase"/>
    <property type="match status" value="1"/>
</dbReference>
<evidence type="ECO:0000256" key="9">
    <source>
        <dbReference type="ARBA" id="ARBA00022801"/>
    </source>
</evidence>
<keyword evidence="7" id="KW-0963">Cytoplasm</keyword>
<dbReference type="GO" id="GO:0006508">
    <property type="term" value="P:proteolysis"/>
    <property type="evidence" value="ECO:0007669"/>
    <property type="project" value="UniProtKB-KW"/>
</dbReference>
<protein>
    <recommendedName>
        <fullName evidence="5">Proline iminopeptidase</fullName>
        <ecNumber evidence="4">3.4.11.5</ecNumber>
    </recommendedName>
    <alternativeName>
        <fullName evidence="10">Prolyl aminopeptidase</fullName>
    </alternativeName>
</protein>
<dbReference type="EC" id="3.4.11.5" evidence="4"/>
<feature type="domain" description="AB hydrolase-1" evidence="11">
    <location>
        <begin position="56"/>
        <end position="203"/>
    </location>
</feature>
<evidence type="ECO:0000256" key="3">
    <source>
        <dbReference type="ARBA" id="ARBA00010088"/>
    </source>
</evidence>
<comment type="catalytic activity">
    <reaction evidence="1">
        <text>Release of N-terminal proline from a peptide.</text>
        <dbReference type="EC" id="3.4.11.5"/>
    </reaction>
</comment>
<comment type="caution">
    <text evidence="12">The sequence shown here is derived from an EMBL/GenBank/DDBJ whole genome shotgun (WGS) entry which is preliminary data.</text>
</comment>
<evidence type="ECO:0000313" key="13">
    <source>
        <dbReference type="Proteomes" id="UP000249417"/>
    </source>
</evidence>
<dbReference type="InterPro" id="IPR002410">
    <property type="entry name" value="Peptidase_S33"/>
</dbReference>
<evidence type="ECO:0000256" key="4">
    <source>
        <dbReference type="ARBA" id="ARBA00012568"/>
    </source>
</evidence>
<evidence type="ECO:0000256" key="6">
    <source>
        <dbReference type="ARBA" id="ARBA00022438"/>
    </source>
</evidence>
<dbReference type="InterPro" id="IPR029058">
    <property type="entry name" value="AB_hydrolase_fold"/>
</dbReference>
<dbReference type="AlphaFoldDB" id="A0A2W5PLN2"/>
<comment type="subcellular location">
    <subcellularLocation>
        <location evidence="2">Cytoplasm</location>
    </subcellularLocation>
</comment>
<evidence type="ECO:0000313" key="12">
    <source>
        <dbReference type="EMBL" id="PZQ43463.1"/>
    </source>
</evidence>
<dbReference type="InterPro" id="IPR005944">
    <property type="entry name" value="Pro_iminopeptidase"/>
</dbReference>
<dbReference type="InterPro" id="IPR000073">
    <property type="entry name" value="AB_hydrolase_1"/>
</dbReference>
<dbReference type="Pfam" id="PF00561">
    <property type="entry name" value="Abhydrolase_1"/>
    <property type="match status" value="1"/>
</dbReference>
<comment type="similarity">
    <text evidence="3">Belongs to the peptidase S33 family.</text>
</comment>
<keyword evidence="9" id="KW-0378">Hydrolase</keyword>
<evidence type="ECO:0000256" key="8">
    <source>
        <dbReference type="ARBA" id="ARBA00022670"/>
    </source>
</evidence>
<reference evidence="12 13" key="1">
    <citation type="submission" date="2017-08" db="EMBL/GenBank/DDBJ databases">
        <title>Infants hospitalized years apart are colonized by the same room-sourced microbial strains.</title>
        <authorList>
            <person name="Brooks B."/>
            <person name="Olm M.R."/>
            <person name="Firek B.A."/>
            <person name="Baker R."/>
            <person name="Thomas B.C."/>
            <person name="Morowitz M.J."/>
            <person name="Banfield J.F."/>
        </authorList>
    </citation>
    <scope>NUCLEOTIDE SEQUENCE [LARGE SCALE GENOMIC DNA]</scope>
    <source>
        <strain evidence="12">S2_005_002_R2_29</strain>
    </source>
</reference>
<dbReference type="GO" id="GO:0004177">
    <property type="term" value="F:aminopeptidase activity"/>
    <property type="evidence" value="ECO:0007669"/>
    <property type="project" value="UniProtKB-KW"/>
</dbReference>
<evidence type="ECO:0000256" key="5">
    <source>
        <dbReference type="ARBA" id="ARBA00021843"/>
    </source>
</evidence>
<name>A0A2W5PLN2_9BACT</name>
<dbReference type="PRINTS" id="PR00111">
    <property type="entry name" value="ABHYDROLASE"/>
</dbReference>
<evidence type="ECO:0000256" key="2">
    <source>
        <dbReference type="ARBA" id="ARBA00004496"/>
    </source>
</evidence>
<organism evidence="12 13">
    <name type="scientific">Micavibrio aeruginosavorus</name>
    <dbReference type="NCBI Taxonomy" id="349221"/>
    <lineage>
        <taxon>Bacteria</taxon>
        <taxon>Pseudomonadati</taxon>
        <taxon>Bdellovibrionota</taxon>
        <taxon>Bdellovibrionia</taxon>
        <taxon>Bdellovibrionales</taxon>
        <taxon>Pseudobdellovibrionaceae</taxon>
        <taxon>Micavibrio</taxon>
    </lineage>
</organism>
<feature type="non-terminal residue" evidence="12">
    <location>
        <position position="207"/>
    </location>
</feature>